<feature type="transmembrane region" description="Helical" evidence="7">
    <location>
        <begin position="483"/>
        <end position="504"/>
    </location>
</feature>
<dbReference type="EMBL" id="VAWE01000001">
    <property type="protein sequence ID" value="TLQ45361.1"/>
    <property type="molecule type" value="Genomic_DNA"/>
</dbReference>
<proteinExistence type="predicted"/>
<feature type="transmembrane region" description="Helical" evidence="7">
    <location>
        <begin position="246"/>
        <end position="267"/>
    </location>
</feature>
<dbReference type="Proteomes" id="UP000305921">
    <property type="component" value="Unassembled WGS sequence"/>
</dbReference>
<evidence type="ECO:0000256" key="4">
    <source>
        <dbReference type="ARBA" id="ARBA00023136"/>
    </source>
</evidence>
<feature type="compositionally biased region" description="Low complexity" evidence="6">
    <location>
        <begin position="213"/>
        <end position="231"/>
    </location>
</feature>
<evidence type="ECO:0000256" key="1">
    <source>
        <dbReference type="ARBA" id="ARBA00004651"/>
    </source>
</evidence>
<dbReference type="InterPro" id="IPR011701">
    <property type="entry name" value="MFS"/>
</dbReference>
<evidence type="ECO:0000259" key="8">
    <source>
        <dbReference type="PROSITE" id="PS50850"/>
    </source>
</evidence>
<dbReference type="Gene3D" id="1.20.1250.20">
    <property type="entry name" value="MFS general substrate transporter like domains"/>
    <property type="match status" value="1"/>
</dbReference>
<evidence type="ECO:0000256" key="6">
    <source>
        <dbReference type="SAM" id="MobiDB-lite"/>
    </source>
</evidence>
<dbReference type="InterPro" id="IPR036259">
    <property type="entry name" value="MFS_trans_sf"/>
</dbReference>
<feature type="domain" description="Major facilitator superfamily (MFS) profile" evidence="8">
    <location>
        <begin position="24"/>
        <end position="511"/>
    </location>
</feature>
<dbReference type="Gene3D" id="1.20.1720.10">
    <property type="entry name" value="Multidrug resistance protein D"/>
    <property type="match status" value="1"/>
</dbReference>
<keyword evidence="2 7" id="KW-0812">Transmembrane</keyword>
<feature type="transmembrane region" description="Helical" evidence="7">
    <location>
        <begin position="149"/>
        <end position="172"/>
    </location>
</feature>
<dbReference type="AlphaFoldDB" id="A0A5R9E5U2"/>
<keyword evidence="10" id="KW-1185">Reference proteome</keyword>
<accession>A0A5R9E5U2</accession>
<dbReference type="PROSITE" id="PS50850">
    <property type="entry name" value="MFS"/>
    <property type="match status" value="1"/>
</dbReference>
<feature type="transmembrane region" description="Helical" evidence="7">
    <location>
        <begin position="23"/>
        <end position="48"/>
    </location>
</feature>
<evidence type="ECO:0000256" key="7">
    <source>
        <dbReference type="SAM" id="Phobius"/>
    </source>
</evidence>
<feature type="transmembrane region" description="Helical" evidence="7">
    <location>
        <begin position="314"/>
        <end position="339"/>
    </location>
</feature>
<feature type="transmembrane region" description="Helical" evidence="7">
    <location>
        <begin position="410"/>
        <end position="430"/>
    </location>
</feature>
<feature type="transmembrane region" description="Helical" evidence="7">
    <location>
        <begin position="451"/>
        <end position="471"/>
    </location>
</feature>
<evidence type="ECO:0000313" key="10">
    <source>
        <dbReference type="Proteomes" id="UP000305921"/>
    </source>
</evidence>
<dbReference type="GO" id="GO:0046677">
    <property type="term" value="P:response to antibiotic"/>
    <property type="evidence" value="ECO:0007669"/>
    <property type="project" value="UniProtKB-KW"/>
</dbReference>
<feature type="region of interest" description="Disordered" evidence="6">
    <location>
        <begin position="204"/>
        <end position="235"/>
    </location>
</feature>
<comment type="subcellular location">
    <subcellularLocation>
        <location evidence="1">Cell membrane</location>
        <topology evidence="1">Multi-pass membrane protein</topology>
    </subcellularLocation>
</comment>
<name>A0A5R9E5U2_9ACTN</name>
<dbReference type="GO" id="GO:0022857">
    <property type="term" value="F:transmembrane transporter activity"/>
    <property type="evidence" value="ECO:0007669"/>
    <property type="project" value="InterPro"/>
</dbReference>
<organism evidence="9 10">
    <name type="scientific">Streptomyces marianii</name>
    <dbReference type="NCBI Taxonomy" id="1817406"/>
    <lineage>
        <taxon>Bacteria</taxon>
        <taxon>Bacillati</taxon>
        <taxon>Actinomycetota</taxon>
        <taxon>Actinomycetes</taxon>
        <taxon>Kitasatosporales</taxon>
        <taxon>Streptomycetaceae</taxon>
        <taxon>Streptomyces</taxon>
    </lineage>
</organism>
<reference evidence="9 10" key="1">
    <citation type="submission" date="2019-05" db="EMBL/GenBank/DDBJ databases">
        <title>Streptomyces marianii sp. nov., a novel marine actinomycete from southern coast of India.</title>
        <authorList>
            <person name="Iniyan A.M."/>
            <person name="Wink J."/>
            <person name="Ramprasad E."/>
            <person name="Ramana C.V."/>
            <person name="Bunk B."/>
            <person name="Sproer C."/>
            <person name="Joseph F.-J.R.S."/>
            <person name="Vincent S.G.P."/>
        </authorList>
    </citation>
    <scope>NUCLEOTIDE SEQUENCE [LARGE SCALE GENOMIC DNA]</scope>
    <source>
        <strain evidence="9 10">ICN19</strain>
    </source>
</reference>
<dbReference type="Pfam" id="PF07690">
    <property type="entry name" value="MFS_1"/>
    <property type="match status" value="1"/>
</dbReference>
<protein>
    <submittedName>
        <fullName evidence="9">MFS transporter</fullName>
    </submittedName>
</protein>
<evidence type="ECO:0000256" key="2">
    <source>
        <dbReference type="ARBA" id="ARBA00022692"/>
    </source>
</evidence>
<evidence type="ECO:0000313" key="9">
    <source>
        <dbReference type="EMBL" id="TLQ45361.1"/>
    </source>
</evidence>
<keyword evidence="4 7" id="KW-0472">Membrane</keyword>
<feature type="transmembrane region" description="Helical" evidence="7">
    <location>
        <begin position="273"/>
        <end position="294"/>
    </location>
</feature>
<keyword evidence="3 7" id="KW-1133">Transmembrane helix</keyword>
<feature type="transmembrane region" description="Helical" evidence="7">
    <location>
        <begin position="119"/>
        <end position="140"/>
    </location>
</feature>
<feature type="transmembrane region" description="Helical" evidence="7">
    <location>
        <begin position="178"/>
        <end position="197"/>
    </location>
</feature>
<gene>
    <name evidence="9" type="ORF">FEF34_22140</name>
</gene>
<dbReference type="InterPro" id="IPR020846">
    <property type="entry name" value="MFS_dom"/>
</dbReference>
<feature type="transmembrane region" description="Helical" evidence="7">
    <location>
        <begin position="90"/>
        <end position="113"/>
    </location>
</feature>
<dbReference type="OrthoDB" id="4334754at2"/>
<dbReference type="RefSeq" id="WP_138054703.1">
    <property type="nucleotide sequence ID" value="NZ_VAWE01000001.1"/>
</dbReference>
<dbReference type="SUPFAM" id="SSF103473">
    <property type="entry name" value="MFS general substrate transporter"/>
    <property type="match status" value="1"/>
</dbReference>
<keyword evidence="5" id="KW-0046">Antibiotic resistance</keyword>
<feature type="transmembrane region" description="Helical" evidence="7">
    <location>
        <begin position="60"/>
        <end position="78"/>
    </location>
</feature>
<dbReference type="PANTHER" id="PTHR42718:SF42">
    <property type="entry name" value="EXPORT PROTEIN"/>
    <property type="match status" value="1"/>
</dbReference>
<dbReference type="PANTHER" id="PTHR42718">
    <property type="entry name" value="MAJOR FACILITATOR SUPERFAMILY MULTIDRUG TRANSPORTER MFSC"/>
    <property type="match status" value="1"/>
</dbReference>
<sequence length="514" mass="51482">MTVARTRTASATGPRGRRRLQRLTLTSSITGAVVVAVDGSVLAVVQPVMQRELRASFTEVQWTSTGYLIAVASLLVFAGRLGDRLGHRRVFTLGALGFAVASAGIGLSGSVGLVIGLRVLQGVFGALLQPATLGMLRAAYPPDRLAMPIALRTSAIGLAVAAGPLVGGTLAVQLGWRSVFFLSVVPALAVALLVLLVRAPEVGGPDEGSARTGASEAGSPEAESAQAGASQVRTTQQGHADAARGALGLPGALLFALCLGSVVHALVELPGTGWTASVTLAAFAAAGAGAAFVVHERRTASPLVPPGVLRSVPLVASLAVLVSASAALCGTLFLGMYLLQHVLGLDPFASALRMLPLAAVMVLGAPATALLQRRFGHRRTAVSGMALLALGVLLTSRLDAESSPVATGLSFLVVGAGFCPVMVTATAVVVREAPLGAEGVSGGLQQTAMNIGPALGVALVTMLMGATAPGAGRGPAGGADFTAVMGNALVALAAWATLGALVATRLPSGANCRR</sequence>
<feature type="transmembrane region" description="Helical" evidence="7">
    <location>
        <begin position="380"/>
        <end position="398"/>
    </location>
</feature>
<dbReference type="CDD" id="cd17321">
    <property type="entry name" value="MFS_MMR_MDR_like"/>
    <property type="match status" value="1"/>
</dbReference>
<evidence type="ECO:0000256" key="3">
    <source>
        <dbReference type="ARBA" id="ARBA00022989"/>
    </source>
</evidence>
<comment type="caution">
    <text evidence="9">The sequence shown here is derived from an EMBL/GenBank/DDBJ whole genome shotgun (WGS) entry which is preliminary data.</text>
</comment>
<dbReference type="GO" id="GO:0005886">
    <property type="term" value="C:plasma membrane"/>
    <property type="evidence" value="ECO:0007669"/>
    <property type="project" value="UniProtKB-SubCell"/>
</dbReference>
<feature type="transmembrane region" description="Helical" evidence="7">
    <location>
        <begin position="351"/>
        <end position="371"/>
    </location>
</feature>
<evidence type="ECO:0000256" key="5">
    <source>
        <dbReference type="ARBA" id="ARBA00023251"/>
    </source>
</evidence>